<reference evidence="1" key="1">
    <citation type="submission" date="2021-05" db="EMBL/GenBank/DDBJ databases">
        <authorList>
            <person name="Scholz U."/>
            <person name="Mascher M."/>
            <person name="Fiebig A."/>
        </authorList>
    </citation>
    <scope>NUCLEOTIDE SEQUENCE [LARGE SCALE GENOMIC DNA]</scope>
</reference>
<accession>A0ACD5ZG93</accession>
<protein>
    <submittedName>
        <fullName evidence="1">Uncharacterized protein</fullName>
    </submittedName>
</protein>
<keyword evidence="2" id="KW-1185">Reference proteome</keyword>
<organism evidence="1 2">
    <name type="scientific">Avena sativa</name>
    <name type="common">Oat</name>
    <dbReference type="NCBI Taxonomy" id="4498"/>
    <lineage>
        <taxon>Eukaryota</taxon>
        <taxon>Viridiplantae</taxon>
        <taxon>Streptophyta</taxon>
        <taxon>Embryophyta</taxon>
        <taxon>Tracheophyta</taxon>
        <taxon>Spermatophyta</taxon>
        <taxon>Magnoliopsida</taxon>
        <taxon>Liliopsida</taxon>
        <taxon>Poales</taxon>
        <taxon>Poaceae</taxon>
        <taxon>BOP clade</taxon>
        <taxon>Pooideae</taxon>
        <taxon>Poodae</taxon>
        <taxon>Poeae</taxon>
        <taxon>Poeae Chloroplast Group 1 (Aveneae type)</taxon>
        <taxon>Aveninae</taxon>
        <taxon>Avena</taxon>
    </lineage>
</organism>
<reference evidence="1" key="2">
    <citation type="submission" date="2025-09" db="UniProtKB">
        <authorList>
            <consortium name="EnsemblPlants"/>
        </authorList>
    </citation>
    <scope>IDENTIFICATION</scope>
</reference>
<dbReference type="Proteomes" id="UP001732700">
    <property type="component" value="Chromosome 6D"/>
</dbReference>
<sequence length="446" mass="51354">MGKSSVKATRRICVAKFGEDRLSKLPDDILLTIVERLNIADAARTSIYSRRWKQIPAMLSKVVITVDPFERLCQRSNKKVPYYDAAQLNSTMIEATRSILGSRSANLYTIQLLRIKFYLGDDSIFIGQNVADTMATQNVGFADFAIMTRKCGRLCTDEELLNYGRQLVSLVYTCPSAFSGLTSLKLQNLRLGESEFPKNFGISRRLEFLSLEYCDMGMLSFLELEHPQLSEHVIVDCHFEMVDLKMLKLSDFLGQATINDLHLNFKCEKIWIVPEGPRELRQVFHKLQIVELINISEDCDLSWIMFILQGSPYLKELCIRVWDHLCEVVRDEKERKEYAFSEKKDKGLEWDTSSSNFSHHNLAVLRIFGFQTEVKFMSLIGNVSDVAVSLKKIYLYNKPVCKTCQHVVRKPSRYPGSWKQKNSLRNKIIEGMCSDVEVYFPHKITC</sequence>
<name>A0ACD5ZG93_AVESA</name>
<evidence type="ECO:0000313" key="2">
    <source>
        <dbReference type="Proteomes" id="UP001732700"/>
    </source>
</evidence>
<dbReference type="EnsemblPlants" id="AVESA.00010b.r2.6DG1150500.1">
    <property type="protein sequence ID" value="AVESA.00010b.r2.6DG1150500.1.CDS"/>
    <property type="gene ID" value="AVESA.00010b.r2.6DG1150500"/>
</dbReference>
<proteinExistence type="predicted"/>
<evidence type="ECO:0000313" key="1">
    <source>
        <dbReference type="EnsemblPlants" id="AVESA.00010b.r2.6DG1150500.1.CDS"/>
    </source>
</evidence>